<dbReference type="Pfam" id="PF00149">
    <property type="entry name" value="Metallophos"/>
    <property type="match status" value="1"/>
</dbReference>
<dbReference type="GO" id="GO:0004309">
    <property type="term" value="F:exopolyphosphatase activity"/>
    <property type="evidence" value="ECO:0007669"/>
    <property type="project" value="TreeGrafter"/>
</dbReference>
<dbReference type="GO" id="GO:0005615">
    <property type="term" value="C:extracellular space"/>
    <property type="evidence" value="ECO:0007669"/>
    <property type="project" value="TreeGrafter"/>
</dbReference>
<protein>
    <recommendedName>
        <fullName evidence="3">Calcineurin-like phosphoesterase domain-containing protein</fullName>
    </recommendedName>
</protein>
<gene>
    <name evidence="4" type="ORF">MAM1_0003d00328</name>
</gene>
<dbReference type="PANTHER" id="PTHR10340">
    <property type="entry name" value="SPHINGOMYELIN PHOSPHODIESTERASE"/>
    <property type="match status" value="1"/>
</dbReference>
<feature type="domain" description="Calcineurin-like phosphoesterase" evidence="3">
    <location>
        <begin position="24"/>
        <end position="288"/>
    </location>
</feature>
<dbReference type="InterPro" id="IPR029071">
    <property type="entry name" value="Ubiquitin-like_domsf"/>
</dbReference>
<dbReference type="SUPFAM" id="SSF56300">
    <property type="entry name" value="Metallo-dependent phosphatases"/>
    <property type="match status" value="1"/>
</dbReference>
<dbReference type="InterPro" id="IPR041805">
    <property type="entry name" value="ASMase/PPN1_MPP"/>
</dbReference>
<organism evidence="4">
    <name type="scientific">Mucor ambiguus</name>
    <dbReference type="NCBI Taxonomy" id="91626"/>
    <lineage>
        <taxon>Eukaryota</taxon>
        <taxon>Fungi</taxon>
        <taxon>Fungi incertae sedis</taxon>
        <taxon>Mucoromycota</taxon>
        <taxon>Mucoromycotina</taxon>
        <taxon>Mucoromycetes</taxon>
        <taxon>Mucorales</taxon>
        <taxon>Mucorineae</taxon>
        <taxon>Mucoraceae</taxon>
        <taxon>Mucor</taxon>
    </lineage>
</organism>
<dbReference type="PANTHER" id="PTHR10340:SF55">
    <property type="entry name" value="ENDOPOLYPHOSPHATASE"/>
    <property type="match status" value="1"/>
</dbReference>
<evidence type="ECO:0000313" key="4">
    <source>
        <dbReference type="EMBL" id="GAN00902.1"/>
    </source>
</evidence>
<dbReference type="Proteomes" id="UP000053815">
    <property type="component" value="Unassembled WGS sequence"/>
</dbReference>
<dbReference type="InterPro" id="IPR029052">
    <property type="entry name" value="Metallo-depent_PP-like"/>
</dbReference>
<dbReference type="Gene3D" id="3.60.21.10">
    <property type="match status" value="1"/>
</dbReference>
<dbReference type="EMBL" id="DF836292">
    <property type="protein sequence ID" value="GAN00902.1"/>
    <property type="molecule type" value="Genomic_DNA"/>
</dbReference>
<evidence type="ECO:0000256" key="1">
    <source>
        <dbReference type="ARBA" id="ARBA00022801"/>
    </source>
</evidence>
<dbReference type="GO" id="GO:0000324">
    <property type="term" value="C:fungal-type vacuole"/>
    <property type="evidence" value="ECO:0007669"/>
    <property type="project" value="TreeGrafter"/>
</dbReference>
<proteinExistence type="predicted"/>
<dbReference type="AlphaFoldDB" id="A0A0C9MD81"/>
<accession>A0A0C9MD81</accession>
<sequence>MESQQQQVFMHQQHPSADIPLHGRYLHITDIHMDKHYLAGATIKSDCHREPKKHKHKKKKQGLLAGYWGAPGMDCDSPQRLVYHSIDYIAREWKDKVDFIIWTGDNARHDGDALVTRTKKEIVGYNVKVADLLKSAFTLDSNRTLPIVPCIGNNDIHPHNELRGMKNNPQLLEFSEMWKDFIPEKQQKAFKRGGYFAVDVVPGLRVLSLNSLYFFGSNDVVNSCSDVNGPGARHVKWMRSQLKKARRDNVKVIIIGHVPPTVKTFKDSCLDDYIKLSTKFKDVITGHMYGHSNMDHFQVLSRGSGNLARIGSANDDDEDDEDDMMQIQKDAGRFISTLRKQYKKIKKYRGTQDLVVVHIAPPMLPLFYPTFRVNEYQVDHSTDQFGQWLKYTQYFANLTYWNEQRHPITRKHLAPEFEIEYSTDETYNMTDLTAASWLNFAQHISSKQVMGCGQSKSNAFPHDEDAIPQNTDINTINQQDVPPIVITKAHSIASVDSLLPQSTSANAVAMDTKNSVPLEHDAIQNGSATDAQNMSEKPPVIIEERTQVHDYGEPPNLEEHNSKQATIRQVKPIVINSPESISEPTIVPASDIPQAKAAAVEAGILAPSSNESTPMESSSSITAWSILIRRNSSSFKDITVEIPTIEPFMTVADVKRKIHVETGQQIKLIHLGKILQNNAALVPSSCSKSQLKQNAVRVANRGVIQAMVYRK</sequence>
<dbReference type="CDD" id="cd17039">
    <property type="entry name" value="Ubl_ubiquitin_like"/>
    <property type="match status" value="1"/>
</dbReference>
<reference evidence="4" key="1">
    <citation type="submission" date="2014-09" db="EMBL/GenBank/DDBJ databases">
        <title>Draft genome sequence of an oleaginous Mucoromycotina fungus Mucor ambiguus NBRC6742.</title>
        <authorList>
            <person name="Takeda I."/>
            <person name="Yamane N."/>
            <person name="Morita T."/>
            <person name="Tamano K."/>
            <person name="Machida M."/>
            <person name="Baker S."/>
            <person name="Koike H."/>
        </authorList>
    </citation>
    <scope>NUCLEOTIDE SEQUENCE</scope>
    <source>
        <strain evidence="4">NBRC 6742</strain>
    </source>
</reference>
<keyword evidence="5" id="KW-1185">Reference proteome</keyword>
<dbReference type="GO" id="GO:0008081">
    <property type="term" value="F:phosphoric diester hydrolase activity"/>
    <property type="evidence" value="ECO:0007669"/>
    <property type="project" value="TreeGrafter"/>
</dbReference>
<evidence type="ECO:0000256" key="2">
    <source>
        <dbReference type="ARBA" id="ARBA00023180"/>
    </source>
</evidence>
<dbReference type="InterPro" id="IPR004843">
    <property type="entry name" value="Calcineurin-like_PHP"/>
</dbReference>
<name>A0A0C9MD81_9FUNG</name>
<keyword evidence="2" id="KW-0325">Glycoprotein</keyword>
<dbReference type="CDD" id="cd00842">
    <property type="entry name" value="MPP_ASMase"/>
    <property type="match status" value="1"/>
</dbReference>
<evidence type="ECO:0000313" key="5">
    <source>
        <dbReference type="Proteomes" id="UP000053815"/>
    </source>
</evidence>
<evidence type="ECO:0000259" key="3">
    <source>
        <dbReference type="Pfam" id="PF00149"/>
    </source>
</evidence>
<dbReference type="STRING" id="91626.A0A0C9MD81"/>
<keyword evidence="1" id="KW-0378">Hydrolase</keyword>
<dbReference type="GO" id="GO:0000298">
    <property type="term" value="F:endopolyphosphatase activity"/>
    <property type="evidence" value="ECO:0007669"/>
    <property type="project" value="TreeGrafter"/>
</dbReference>
<dbReference type="SUPFAM" id="SSF54236">
    <property type="entry name" value="Ubiquitin-like"/>
    <property type="match status" value="1"/>
</dbReference>
<dbReference type="GO" id="GO:0006798">
    <property type="term" value="P:polyphosphate catabolic process"/>
    <property type="evidence" value="ECO:0007669"/>
    <property type="project" value="TreeGrafter"/>
</dbReference>
<dbReference type="OrthoDB" id="348678at2759"/>